<dbReference type="OrthoDB" id="427209at2759"/>
<evidence type="ECO:0000313" key="2">
    <source>
        <dbReference type="Proteomes" id="UP000591131"/>
    </source>
</evidence>
<dbReference type="EMBL" id="JAAPAO010000458">
    <property type="protein sequence ID" value="KAF4659302.1"/>
    <property type="molecule type" value="Genomic_DNA"/>
</dbReference>
<protein>
    <submittedName>
        <fullName evidence="1">Uncharacterized protein</fullName>
    </submittedName>
</protein>
<reference evidence="1 2" key="1">
    <citation type="submission" date="2020-04" db="EMBL/GenBank/DDBJ databases">
        <title>Perkinsus chesapeaki whole genome sequence.</title>
        <authorList>
            <person name="Bogema D.R."/>
        </authorList>
    </citation>
    <scope>NUCLEOTIDE SEQUENCE [LARGE SCALE GENOMIC DNA]</scope>
    <source>
        <strain evidence="1">ATCC PRA-425</strain>
    </source>
</reference>
<keyword evidence="2" id="KW-1185">Reference proteome</keyword>
<sequence>MTVDPKIMKAAKKEGTKAGHDIAGMSAMGGMQFFVKALSSAEGDMEALQAAVAEMNNETSDLGIMSISDGTGKLSIHCRIPANKTESVSAKDWVAASIKSLGFEVPEDATDELVETTLIPKEGQFPIKMKDEIIGQAFEFLKQKGLFLDDDESDDDFVFGDDDLGSF</sequence>
<accession>A0A7J6LJ47</accession>
<gene>
    <name evidence="1" type="ORF">FOL47_007629</name>
</gene>
<proteinExistence type="predicted"/>
<name>A0A7J6LJ47_PERCH</name>
<evidence type="ECO:0000313" key="1">
    <source>
        <dbReference type="EMBL" id="KAF4659302.1"/>
    </source>
</evidence>
<comment type="caution">
    <text evidence="1">The sequence shown here is derived from an EMBL/GenBank/DDBJ whole genome shotgun (WGS) entry which is preliminary data.</text>
</comment>
<dbReference type="Proteomes" id="UP000591131">
    <property type="component" value="Unassembled WGS sequence"/>
</dbReference>
<dbReference type="AlphaFoldDB" id="A0A7J6LJ47"/>
<organism evidence="1 2">
    <name type="scientific">Perkinsus chesapeaki</name>
    <name type="common">Clam parasite</name>
    <name type="synonym">Perkinsus andrewsi</name>
    <dbReference type="NCBI Taxonomy" id="330153"/>
    <lineage>
        <taxon>Eukaryota</taxon>
        <taxon>Sar</taxon>
        <taxon>Alveolata</taxon>
        <taxon>Perkinsozoa</taxon>
        <taxon>Perkinsea</taxon>
        <taxon>Perkinsida</taxon>
        <taxon>Perkinsidae</taxon>
        <taxon>Perkinsus</taxon>
    </lineage>
</organism>